<dbReference type="OrthoDB" id="3251881at2"/>
<organism evidence="2 3">
    <name type="scientific">Mucilaginibacter polytrichastri</name>
    <dbReference type="NCBI Taxonomy" id="1302689"/>
    <lineage>
        <taxon>Bacteria</taxon>
        <taxon>Pseudomonadati</taxon>
        <taxon>Bacteroidota</taxon>
        <taxon>Sphingobacteriia</taxon>
        <taxon>Sphingobacteriales</taxon>
        <taxon>Sphingobacteriaceae</taxon>
        <taxon>Mucilaginibacter</taxon>
    </lineage>
</organism>
<proteinExistence type="predicted"/>
<dbReference type="AlphaFoldDB" id="A0A1Q5ZYV9"/>
<dbReference type="InterPro" id="IPR055259">
    <property type="entry name" value="YkvP/CgeB_Glyco_trans-like"/>
</dbReference>
<sequence length="333" mass="39876">MDSEKRKILFICPAFFGYEISIKDALIFNGYEVDYFDERTSNKSYYKAIFRVRKSLLSKIIDKYYRQIFEKIKDKSYNYFFLIKGEVVPEWFITSFMQLNPTAKLIYYTYDSFNNNNKNSLYILKYFDSCYSFDFEDVKKNKELKLKHLFFTNDYQNKTNIAIERKYDMSFVGTLHSNRYCIIKKIASQLGNTFVFYFMPAKWFFYANKILKKDYRKIKADEVSFNKISKMQVAEIFRSSKSVLDIQRFGQTGLTMRTFEVLASGSILITTNAYIKEADFYDTEKIIVLEDIDRLDNGEIIKQKINNADNYLKPIDPNFNKYFINNWVKEFFE</sequence>
<reference evidence="2 3" key="1">
    <citation type="submission" date="2016-11" db="EMBL/GenBank/DDBJ databases">
        <title>Whole Genome Sequencing of Mucilaginibacter polytrichastri RG4-7(T) isolated from the moss sample.</title>
        <authorList>
            <person name="Li Y."/>
        </authorList>
    </citation>
    <scope>NUCLEOTIDE SEQUENCE [LARGE SCALE GENOMIC DNA]</scope>
    <source>
        <strain evidence="2 3">RG4-7</strain>
    </source>
</reference>
<dbReference type="STRING" id="1302689.RG47T_2394"/>
<evidence type="ECO:0000313" key="2">
    <source>
        <dbReference type="EMBL" id="OKS86936.1"/>
    </source>
</evidence>
<comment type="caution">
    <text evidence="2">The sequence shown here is derived from an EMBL/GenBank/DDBJ whole genome shotgun (WGS) entry which is preliminary data.</text>
</comment>
<protein>
    <recommendedName>
        <fullName evidence="1">Spore protein YkvP/CgeB glycosyl transferase-like domain-containing protein</fullName>
    </recommendedName>
</protein>
<evidence type="ECO:0000313" key="3">
    <source>
        <dbReference type="Proteomes" id="UP000186720"/>
    </source>
</evidence>
<dbReference type="Proteomes" id="UP000186720">
    <property type="component" value="Unassembled WGS sequence"/>
</dbReference>
<dbReference type="RefSeq" id="WP_074489619.1">
    <property type="nucleotide sequence ID" value="NZ_FPAM01000005.1"/>
</dbReference>
<accession>A0A1Q5ZYV9</accession>
<gene>
    <name evidence="2" type="ORF">RG47T_2394</name>
</gene>
<dbReference type="EMBL" id="MPPL01000001">
    <property type="protein sequence ID" value="OKS86936.1"/>
    <property type="molecule type" value="Genomic_DNA"/>
</dbReference>
<evidence type="ECO:0000259" key="1">
    <source>
        <dbReference type="Pfam" id="PF13524"/>
    </source>
</evidence>
<feature type="domain" description="Spore protein YkvP/CgeB glycosyl transferase-like" evidence="1">
    <location>
        <begin position="227"/>
        <end position="294"/>
    </location>
</feature>
<name>A0A1Q5ZYV9_9SPHI</name>
<dbReference type="Pfam" id="PF13524">
    <property type="entry name" value="Glyco_trans_1_2"/>
    <property type="match status" value="1"/>
</dbReference>
<keyword evidence="3" id="KW-1185">Reference proteome</keyword>